<dbReference type="InterPro" id="IPR053855">
    <property type="entry name" value="DUF6931"/>
</dbReference>
<dbReference type="Proteomes" id="UP001149719">
    <property type="component" value="Unassembled WGS sequence"/>
</dbReference>
<accession>A0ABT4JTC8</accession>
<name>A0ABT4JTC8_9GAMM</name>
<dbReference type="Pfam" id="PF22011">
    <property type="entry name" value="DUF6931"/>
    <property type="match status" value="1"/>
</dbReference>
<dbReference type="RefSeq" id="WP_269123071.1">
    <property type="nucleotide sequence ID" value="NZ_JAPUBN010000011.1"/>
</dbReference>
<keyword evidence="2" id="KW-1185">Reference proteome</keyword>
<comment type="caution">
    <text evidence="1">The sequence shown here is derived from an EMBL/GenBank/DDBJ whole genome shotgun (WGS) entry which is preliminary data.</text>
</comment>
<organism evidence="1 2">
    <name type="scientific">Marinomonas phaeophyticola</name>
    <dbReference type="NCBI Taxonomy" id="3004091"/>
    <lineage>
        <taxon>Bacteria</taxon>
        <taxon>Pseudomonadati</taxon>
        <taxon>Pseudomonadota</taxon>
        <taxon>Gammaproteobacteria</taxon>
        <taxon>Oceanospirillales</taxon>
        <taxon>Oceanospirillaceae</taxon>
        <taxon>Marinomonas</taxon>
    </lineage>
</organism>
<evidence type="ECO:0000313" key="1">
    <source>
        <dbReference type="EMBL" id="MCZ2720854.1"/>
    </source>
</evidence>
<sequence length="190" mass="21761">MYKKIPFQDCKMLFTHVELSEEAMALINQDCSPKEVIDILQKEKMFLDLTHFFCHALPMREVIWWTVNSLEIREESWSPAELQLLQDCKRWVKEPQEGQRRAIEQRLKMIKNSSAIFWLAQAVVWNGSGSIAAIDAPVVYPKEFLYSKAAAGAINTAAVVPEWKNYTPYYTSVFAMAIDLANGGPGMIKR</sequence>
<protein>
    <submittedName>
        <fullName evidence="1">Uncharacterized protein</fullName>
    </submittedName>
</protein>
<proteinExistence type="predicted"/>
<dbReference type="EMBL" id="JAPUBN010000011">
    <property type="protein sequence ID" value="MCZ2720854.1"/>
    <property type="molecule type" value="Genomic_DNA"/>
</dbReference>
<evidence type="ECO:0000313" key="2">
    <source>
        <dbReference type="Proteomes" id="UP001149719"/>
    </source>
</evidence>
<reference evidence="1" key="1">
    <citation type="submission" date="2022-12" db="EMBL/GenBank/DDBJ databases">
        <title>Marinomonas 15G1-11 sp. nov, isolated from marine algae.</title>
        <authorList>
            <person name="Butt M."/>
            <person name="Choi D.G."/>
            <person name="Kim J.M."/>
            <person name="Lee J.K."/>
            <person name="Baek J.H."/>
            <person name="Jeon C.O."/>
        </authorList>
    </citation>
    <scope>NUCLEOTIDE SEQUENCE</scope>
    <source>
        <strain evidence="1">15G1-11</strain>
    </source>
</reference>
<gene>
    <name evidence="1" type="ORF">O1D97_04145</name>
</gene>